<dbReference type="PROSITE" id="PS51257">
    <property type="entry name" value="PROKAR_LIPOPROTEIN"/>
    <property type="match status" value="1"/>
</dbReference>
<sequence>MIRYLPAVFLLAIAVGCEKPQTLPAGMTAEQMADYRSKLLMTAEPADAKTVIEVRNALQPADSPEGEEEEAEQSSADSPPTGVTVVGTIGGMPNPFGSDNMPAFPWMEGQAVFSLVDPTTVAEFEGEEHQHAEGEECMFCAGKARDLVDTVALVTFVDEQGQPIPVRSDTLLDLKQGQEVVVTGTGSVELGTLRIVADGVFVRQP</sequence>
<reference evidence="2" key="1">
    <citation type="submission" date="2022-06" db="EMBL/GenBank/DDBJ databases">
        <title>Aeoliella straminimaris, a novel planctomycete from sediments.</title>
        <authorList>
            <person name="Vitorino I.R."/>
            <person name="Lage O.M."/>
        </authorList>
    </citation>
    <scope>NUCLEOTIDE SEQUENCE</scope>
    <source>
        <strain evidence="2">ICT_H6.2</strain>
    </source>
</reference>
<evidence type="ECO:0000256" key="1">
    <source>
        <dbReference type="SAM" id="MobiDB-lite"/>
    </source>
</evidence>
<feature type="region of interest" description="Disordered" evidence="1">
    <location>
        <begin position="59"/>
        <end position="82"/>
    </location>
</feature>
<protein>
    <recommendedName>
        <fullName evidence="4">Lipoprotein</fullName>
    </recommendedName>
</protein>
<evidence type="ECO:0000313" key="3">
    <source>
        <dbReference type="Proteomes" id="UP001155241"/>
    </source>
</evidence>
<dbReference type="RefSeq" id="WP_252853078.1">
    <property type="nucleotide sequence ID" value="NZ_JAMXLR010000048.1"/>
</dbReference>
<keyword evidence="3" id="KW-1185">Reference proteome</keyword>
<evidence type="ECO:0008006" key="4">
    <source>
        <dbReference type="Google" id="ProtNLM"/>
    </source>
</evidence>
<evidence type="ECO:0000313" key="2">
    <source>
        <dbReference type="EMBL" id="MCO6044965.1"/>
    </source>
</evidence>
<dbReference type="EMBL" id="JAMXLR010000048">
    <property type="protein sequence ID" value="MCO6044965.1"/>
    <property type="molecule type" value="Genomic_DNA"/>
</dbReference>
<name>A0A9X2JGE3_9BACT</name>
<proteinExistence type="predicted"/>
<comment type="caution">
    <text evidence="2">The sequence shown here is derived from an EMBL/GenBank/DDBJ whole genome shotgun (WGS) entry which is preliminary data.</text>
</comment>
<accession>A0A9X2JGE3</accession>
<dbReference type="Proteomes" id="UP001155241">
    <property type="component" value="Unassembled WGS sequence"/>
</dbReference>
<feature type="compositionally biased region" description="Low complexity" evidence="1">
    <location>
        <begin position="73"/>
        <end position="82"/>
    </location>
</feature>
<organism evidence="2 3">
    <name type="scientific">Aeoliella straminimaris</name>
    <dbReference type="NCBI Taxonomy" id="2954799"/>
    <lineage>
        <taxon>Bacteria</taxon>
        <taxon>Pseudomonadati</taxon>
        <taxon>Planctomycetota</taxon>
        <taxon>Planctomycetia</taxon>
        <taxon>Pirellulales</taxon>
        <taxon>Lacipirellulaceae</taxon>
        <taxon>Aeoliella</taxon>
    </lineage>
</organism>
<dbReference type="AlphaFoldDB" id="A0A9X2JGE3"/>
<gene>
    <name evidence="2" type="ORF">NG895_13730</name>
</gene>